<proteinExistence type="predicted"/>
<feature type="coiled-coil region" evidence="1">
    <location>
        <begin position="9"/>
        <end position="36"/>
    </location>
</feature>
<dbReference type="EMBL" id="BKCJ010010237">
    <property type="protein sequence ID" value="GEU90677.1"/>
    <property type="molecule type" value="Genomic_DNA"/>
</dbReference>
<feature type="coiled-coil region" evidence="1">
    <location>
        <begin position="258"/>
        <end position="285"/>
    </location>
</feature>
<dbReference type="AlphaFoldDB" id="A0A6L2NYH6"/>
<gene>
    <name evidence="2" type="ORF">Tci_062655</name>
</gene>
<reference evidence="2" key="1">
    <citation type="journal article" date="2019" name="Sci. Rep.">
        <title>Draft genome of Tanacetum cinerariifolium, the natural source of mosquito coil.</title>
        <authorList>
            <person name="Yamashiro T."/>
            <person name="Shiraishi A."/>
            <person name="Satake H."/>
            <person name="Nakayama K."/>
        </authorList>
    </citation>
    <scope>NUCLEOTIDE SEQUENCE</scope>
</reference>
<protein>
    <submittedName>
        <fullName evidence="2">Uncharacterized protein</fullName>
    </submittedName>
</protein>
<sequence length="462" mass="53022">MKDSLSSCSNSEEQEIQKVQKQAKTLKEKSLNKLNELQLTIQHLSSSNYSMYNKFRDAFQRLFEADERTFKSVLSQNMHNLERQLQKETLHDKDSNSDLHVIKVLFEQFIHSKVLEPSNYNSYDLELRRDFKEYTQMKAQTFKETIIQNINSIEQLGQGMNAMIKALLGMIRTSDLPMRQNQWLRYHILLNIMFVVDTQHSEQPECINNTCIVETGDSNVILDSLDMCDNDIQNDQNVDECDDERVALANLKLDVDENKKIQKELKKANTTLAQEQKECKSILAKTSRTLGESNNIRDSCIVALQSKQTEFEKLVPSCFVIFDLDPLSLSFDFVFSLVPSCFAIFDLDPLSLSFDFVFSFGILKSLSFSLYRLCHLEILYLNQHAHTLHHLESLLAISLDRLDILKEDLGYQSEFTLSSLDVLQGFSFFLQMGFTLILATLNGLDMGLLGDIIGDDDCDDDG</sequence>
<keyword evidence="1" id="KW-0175">Coiled coil</keyword>
<name>A0A6L2NYH6_TANCI</name>
<organism evidence="2">
    <name type="scientific">Tanacetum cinerariifolium</name>
    <name type="common">Dalmatian daisy</name>
    <name type="synonym">Chrysanthemum cinerariifolium</name>
    <dbReference type="NCBI Taxonomy" id="118510"/>
    <lineage>
        <taxon>Eukaryota</taxon>
        <taxon>Viridiplantae</taxon>
        <taxon>Streptophyta</taxon>
        <taxon>Embryophyta</taxon>
        <taxon>Tracheophyta</taxon>
        <taxon>Spermatophyta</taxon>
        <taxon>Magnoliopsida</taxon>
        <taxon>eudicotyledons</taxon>
        <taxon>Gunneridae</taxon>
        <taxon>Pentapetalae</taxon>
        <taxon>asterids</taxon>
        <taxon>campanulids</taxon>
        <taxon>Asterales</taxon>
        <taxon>Asteraceae</taxon>
        <taxon>Asteroideae</taxon>
        <taxon>Anthemideae</taxon>
        <taxon>Anthemidinae</taxon>
        <taxon>Tanacetum</taxon>
    </lineage>
</organism>
<accession>A0A6L2NYH6</accession>
<evidence type="ECO:0000256" key="1">
    <source>
        <dbReference type="SAM" id="Coils"/>
    </source>
</evidence>
<comment type="caution">
    <text evidence="2">The sequence shown here is derived from an EMBL/GenBank/DDBJ whole genome shotgun (WGS) entry which is preliminary data.</text>
</comment>
<evidence type="ECO:0000313" key="2">
    <source>
        <dbReference type="EMBL" id="GEU90677.1"/>
    </source>
</evidence>